<proteinExistence type="predicted"/>
<accession>A0A327QV61</accession>
<keyword evidence="2" id="KW-1185">Reference proteome</keyword>
<reference evidence="1 2" key="1">
    <citation type="submission" date="2018-06" db="EMBL/GenBank/DDBJ databases">
        <title>Genomic Encyclopedia of Archaeal and Bacterial Type Strains, Phase II (KMG-II): from individual species to whole genera.</title>
        <authorList>
            <person name="Goeker M."/>
        </authorList>
    </citation>
    <scope>NUCLEOTIDE SEQUENCE [LARGE SCALE GENOMIC DNA]</scope>
    <source>
        <strain evidence="1 2">DSM 23857</strain>
    </source>
</reference>
<gene>
    <name evidence="1" type="ORF">LX64_01151</name>
</gene>
<comment type="caution">
    <text evidence="1">The sequence shown here is derived from an EMBL/GenBank/DDBJ whole genome shotgun (WGS) entry which is preliminary data.</text>
</comment>
<dbReference type="EMBL" id="QLLL01000002">
    <property type="protein sequence ID" value="RAJ08499.1"/>
    <property type="molecule type" value="Genomic_DNA"/>
</dbReference>
<evidence type="ECO:0000313" key="2">
    <source>
        <dbReference type="Proteomes" id="UP000249547"/>
    </source>
</evidence>
<dbReference type="RefSeq" id="WP_111596646.1">
    <property type="nucleotide sequence ID" value="NZ_QLLL01000002.1"/>
</dbReference>
<protein>
    <submittedName>
        <fullName evidence="1">Uncharacterized protein</fullName>
    </submittedName>
</protein>
<evidence type="ECO:0000313" key="1">
    <source>
        <dbReference type="EMBL" id="RAJ08499.1"/>
    </source>
</evidence>
<organism evidence="1 2">
    <name type="scientific">Chitinophaga skermanii</name>
    <dbReference type="NCBI Taxonomy" id="331697"/>
    <lineage>
        <taxon>Bacteria</taxon>
        <taxon>Pseudomonadati</taxon>
        <taxon>Bacteroidota</taxon>
        <taxon>Chitinophagia</taxon>
        <taxon>Chitinophagales</taxon>
        <taxon>Chitinophagaceae</taxon>
        <taxon>Chitinophaga</taxon>
    </lineage>
</organism>
<dbReference type="AlphaFoldDB" id="A0A327QV61"/>
<sequence length="79" mass="9731">MKFLFNTNEEKLYFYPLLSAALRYPVDEFVMKLERDELSRQEREAALLVVERALLELHHFVDRYMRNWETMQESMNRDN</sequence>
<name>A0A327QV61_9BACT</name>
<dbReference type="Proteomes" id="UP000249547">
    <property type="component" value="Unassembled WGS sequence"/>
</dbReference>